<comment type="caution">
    <text evidence="2">The sequence shown here is derived from an EMBL/GenBank/DDBJ whole genome shotgun (WGS) entry which is preliminary data.</text>
</comment>
<dbReference type="OrthoDB" id="307899at2759"/>
<dbReference type="GO" id="GO:0005739">
    <property type="term" value="C:mitochondrion"/>
    <property type="evidence" value="ECO:0007669"/>
    <property type="project" value="GOC"/>
</dbReference>
<organism evidence="2 3">
    <name type="scientific">Ophiophagus hannah</name>
    <name type="common">King cobra</name>
    <name type="synonym">Naja hannah</name>
    <dbReference type="NCBI Taxonomy" id="8665"/>
    <lineage>
        <taxon>Eukaryota</taxon>
        <taxon>Metazoa</taxon>
        <taxon>Chordata</taxon>
        <taxon>Craniata</taxon>
        <taxon>Vertebrata</taxon>
        <taxon>Euteleostomi</taxon>
        <taxon>Lepidosauria</taxon>
        <taxon>Squamata</taxon>
        <taxon>Bifurcata</taxon>
        <taxon>Unidentata</taxon>
        <taxon>Episquamata</taxon>
        <taxon>Toxicofera</taxon>
        <taxon>Serpentes</taxon>
        <taxon>Colubroidea</taxon>
        <taxon>Elapidae</taxon>
        <taxon>Elapinae</taxon>
        <taxon>Ophiophagus</taxon>
    </lineage>
</organism>
<evidence type="ECO:0000313" key="2">
    <source>
        <dbReference type="EMBL" id="ETE67628.1"/>
    </source>
</evidence>
<sequence>VYEEKDYRRVRFVGRQKEVNENFAIDLIAEQPVSEVDTRVIWCDGGRGALGHPKVYINLVMTKIQKQGHVVTVDFSLSRSIIIDVGHHSSKNRAIHLQRNGALFRKAFCAEAAVAMVMLVVDYGKPNTSDNVKSYLCYLVNHPAEQMYGRASHLLALSLCMLAWEKKEKQVT</sequence>
<gene>
    <name evidence="2" type="primary">NDUFS6</name>
    <name evidence="2" type="ORF">L345_06585</name>
</gene>
<dbReference type="InterPro" id="IPR019401">
    <property type="entry name" value="Znf_CHCC"/>
</dbReference>
<dbReference type="Gene3D" id="2.60.260.40">
    <property type="entry name" value="q5lls5 like domains"/>
    <property type="match status" value="1"/>
</dbReference>
<proteinExistence type="predicted"/>
<feature type="domain" description="Zinc finger CHCC-type" evidence="1">
    <location>
        <begin position="39"/>
        <end position="63"/>
    </location>
</feature>
<dbReference type="Pfam" id="PF10276">
    <property type="entry name" value="zf-CHCC"/>
    <property type="match status" value="1"/>
</dbReference>
<protein>
    <submittedName>
        <fullName evidence="2">NADH dehydrogenase [ubiquinone] iron-sulfur protein 6, mitochondrial</fullName>
    </submittedName>
</protein>
<dbReference type="AlphaFoldDB" id="V8P136"/>
<feature type="non-terminal residue" evidence="2">
    <location>
        <position position="1"/>
    </location>
</feature>
<dbReference type="Proteomes" id="UP000018936">
    <property type="component" value="Unassembled WGS sequence"/>
</dbReference>
<keyword evidence="2" id="KW-0830">Ubiquinone</keyword>
<evidence type="ECO:0000313" key="3">
    <source>
        <dbReference type="Proteomes" id="UP000018936"/>
    </source>
</evidence>
<dbReference type="GO" id="GO:0006120">
    <property type="term" value="P:mitochondrial electron transport, NADH to ubiquinone"/>
    <property type="evidence" value="ECO:0007669"/>
    <property type="project" value="TreeGrafter"/>
</dbReference>
<accession>V8P136</accession>
<dbReference type="PANTHER" id="PTHR13156:SF0">
    <property type="entry name" value="NADH DEHYDROGENASE [UBIQUINONE] IRON-SULFUR PROTEIN 6, MITOCHONDRIAL"/>
    <property type="match status" value="1"/>
</dbReference>
<name>V8P136_OPHHA</name>
<reference evidence="2 3" key="1">
    <citation type="journal article" date="2013" name="Proc. Natl. Acad. Sci. U.S.A.">
        <title>The king cobra genome reveals dynamic gene evolution and adaptation in the snake venom system.</title>
        <authorList>
            <person name="Vonk F.J."/>
            <person name="Casewell N.R."/>
            <person name="Henkel C.V."/>
            <person name="Heimberg A.M."/>
            <person name="Jansen H.J."/>
            <person name="McCleary R.J."/>
            <person name="Kerkkamp H.M."/>
            <person name="Vos R.A."/>
            <person name="Guerreiro I."/>
            <person name="Calvete J.J."/>
            <person name="Wuster W."/>
            <person name="Woods A.E."/>
            <person name="Logan J.M."/>
            <person name="Harrison R.A."/>
            <person name="Castoe T.A."/>
            <person name="de Koning A.P."/>
            <person name="Pollock D.D."/>
            <person name="Yandell M."/>
            <person name="Calderon D."/>
            <person name="Renjifo C."/>
            <person name="Currier R.B."/>
            <person name="Salgado D."/>
            <person name="Pla D."/>
            <person name="Sanz L."/>
            <person name="Hyder A.S."/>
            <person name="Ribeiro J.M."/>
            <person name="Arntzen J.W."/>
            <person name="van den Thillart G.E."/>
            <person name="Boetzer M."/>
            <person name="Pirovano W."/>
            <person name="Dirks R.P."/>
            <person name="Spaink H.P."/>
            <person name="Duboule D."/>
            <person name="McGlinn E."/>
            <person name="Kini R.M."/>
            <person name="Richardson M.K."/>
        </authorList>
    </citation>
    <scope>NUCLEOTIDE SEQUENCE</scope>
    <source>
        <tissue evidence="2">Blood</tissue>
    </source>
</reference>
<dbReference type="PANTHER" id="PTHR13156">
    <property type="entry name" value="NADH-UBIQUINONE OXIDOREDUCTASE 13 KD-A SUBUNIT"/>
    <property type="match status" value="1"/>
</dbReference>
<evidence type="ECO:0000259" key="1">
    <source>
        <dbReference type="Pfam" id="PF10276"/>
    </source>
</evidence>
<keyword evidence="3" id="KW-1185">Reference proteome</keyword>
<dbReference type="EMBL" id="AZIM01001232">
    <property type="protein sequence ID" value="ETE67628.1"/>
    <property type="molecule type" value="Genomic_DNA"/>
</dbReference>